<dbReference type="SMART" id="SM00509">
    <property type="entry name" value="TFS2N"/>
    <property type="match status" value="1"/>
</dbReference>
<keyword evidence="2 8" id="KW-0479">Metal-binding</keyword>
<dbReference type="PROSITE" id="PS51321">
    <property type="entry name" value="TFIIS_CENTRAL"/>
    <property type="match status" value="1"/>
</dbReference>
<evidence type="ECO:0000256" key="7">
    <source>
        <dbReference type="PROSITE-ProRule" id="PRU00649"/>
    </source>
</evidence>
<keyword evidence="8" id="KW-0805">Transcription regulation</keyword>
<keyword evidence="13" id="KW-0648">Protein biosynthesis</keyword>
<accession>A0A9N7MF39</accession>
<dbReference type="CDD" id="cd00183">
    <property type="entry name" value="TFIIS_I"/>
    <property type="match status" value="1"/>
</dbReference>
<evidence type="ECO:0000259" key="12">
    <source>
        <dbReference type="PROSITE" id="PS51321"/>
    </source>
</evidence>
<dbReference type="PROSITE" id="PS00466">
    <property type="entry name" value="ZF_TFIIS_1"/>
    <property type="match status" value="1"/>
</dbReference>
<dbReference type="InterPro" id="IPR036575">
    <property type="entry name" value="TFIIS_cen_dom_sf"/>
</dbReference>
<dbReference type="InterPro" id="IPR035441">
    <property type="entry name" value="TFIIS/LEDGF_dom_sf"/>
</dbReference>
<evidence type="ECO:0000259" key="10">
    <source>
        <dbReference type="PROSITE" id="PS51133"/>
    </source>
</evidence>
<dbReference type="Gene3D" id="2.20.25.10">
    <property type="match status" value="1"/>
</dbReference>
<comment type="similarity">
    <text evidence="8">Belongs to the TFS-II family.</text>
</comment>
<dbReference type="Gene3D" id="1.20.930.10">
    <property type="entry name" value="Conserved domain common to transcription factors TFIIS, elongin A, CRSP70"/>
    <property type="match status" value="1"/>
</dbReference>
<dbReference type="AlphaFoldDB" id="A0A9N7MF39"/>
<comment type="caution">
    <text evidence="13">The sequence shown here is derived from an EMBL/GenBank/DDBJ whole genome shotgun (WGS) entry which is preliminary data.</text>
</comment>
<keyword evidence="14" id="KW-1185">Reference proteome</keyword>
<dbReference type="GO" id="GO:0006368">
    <property type="term" value="P:transcription elongation by RNA polymerase II"/>
    <property type="evidence" value="ECO:0007669"/>
    <property type="project" value="InterPro"/>
</dbReference>
<comment type="function">
    <text evidence="8">Necessary for efficient RNA polymerase II transcription elongation past template-encoded arresting sites.</text>
</comment>
<dbReference type="OrthoDB" id="44867at2759"/>
<evidence type="ECO:0000259" key="11">
    <source>
        <dbReference type="PROSITE" id="PS51319"/>
    </source>
</evidence>
<comment type="subcellular location">
    <subcellularLocation>
        <location evidence="1 7 8">Nucleus</location>
    </subcellularLocation>
</comment>
<keyword evidence="8" id="KW-0804">Transcription</keyword>
<dbReference type="GO" id="GO:0003677">
    <property type="term" value="F:DNA binding"/>
    <property type="evidence" value="ECO:0007669"/>
    <property type="project" value="UniProtKB-KW"/>
</dbReference>
<evidence type="ECO:0000256" key="3">
    <source>
        <dbReference type="ARBA" id="ARBA00022771"/>
    </source>
</evidence>
<dbReference type="InterPro" id="IPR001222">
    <property type="entry name" value="Znf_TFIIS"/>
</dbReference>
<evidence type="ECO:0000256" key="5">
    <source>
        <dbReference type="ARBA" id="ARBA00023242"/>
    </source>
</evidence>
<gene>
    <name evidence="13" type="ORF">SHERM_00843</name>
</gene>
<dbReference type="Pfam" id="PF07500">
    <property type="entry name" value="TFIIS_M"/>
    <property type="match status" value="1"/>
</dbReference>
<dbReference type="InterPro" id="IPR006289">
    <property type="entry name" value="TFSII"/>
</dbReference>
<evidence type="ECO:0000256" key="6">
    <source>
        <dbReference type="PROSITE-ProRule" id="PRU00472"/>
    </source>
</evidence>
<feature type="domain" description="TFIIS-type" evidence="10">
    <location>
        <begin position="301"/>
        <end position="341"/>
    </location>
</feature>
<feature type="compositionally biased region" description="Basic and acidic residues" evidence="9">
    <location>
        <begin position="1"/>
        <end position="17"/>
    </location>
</feature>
<dbReference type="Gene3D" id="1.10.472.30">
    <property type="entry name" value="Transcription elongation factor S-II, central domain"/>
    <property type="match status" value="1"/>
</dbReference>
<dbReference type="GO" id="GO:0005634">
    <property type="term" value="C:nucleus"/>
    <property type="evidence" value="ECO:0007669"/>
    <property type="project" value="UniProtKB-SubCell"/>
</dbReference>
<dbReference type="PIRSF" id="PIRSF006704">
    <property type="entry name" value="TF_IIS"/>
    <property type="match status" value="1"/>
</dbReference>
<feature type="region of interest" description="Disordered" evidence="9">
    <location>
        <begin position="1"/>
        <end position="25"/>
    </location>
</feature>
<dbReference type="EMBL" id="CACSLK010000214">
    <property type="protein sequence ID" value="CAA0805935.1"/>
    <property type="molecule type" value="Genomic_DNA"/>
</dbReference>
<feature type="domain" description="TFIIS central" evidence="12">
    <location>
        <begin position="173"/>
        <end position="298"/>
    </location>
</feature>
<protein>
    <recommendedName>
        <fullName evidence="8">Transcription elongation factor</fullName>
    </recommendedName>
</protein>
<dbReference type="SUPFAM" id="SSF57783">
    <property type="entry name" value="Zinc beta-ribbon"/>
    <property type="match status" value="1"/>
</dbReference>
<name>A0A9N7MF39_STRHE</name>
<evidence type="ECO:0000313" key="14">
    <source>
        <dbReference type="Proteomes" id="UP001153555"/>
    </source>
</evidence>
<evidence type="ECO:0000313" key="13">
    <source>
        <dbReference type="EMBL" id="CAA0805935.1"/>
    </source>
</evidence>
<dbReference type="SMART" id="SM00510">
    <property type="entry name" value="TFS2M"/>
    <property type="match status" value="1"/>
</dbReference>
<dbReference type="Proteomes" id="UP001153555">
    <property type="component" value="Unassembled WGS sequence"/>
</dbReference>
<evidence type="ECO:0000256" key="4">
    <source>
        <dbReference type="ARBA" id="ARBA00022833"/>
    </source>
</evidence>
<keyword evidence="8" id="KW-0238">DNA-binding</keyword>
<dbReference type="SUPFAM" id="SSF47676">
    <property type="entry name" value="Conserved domain common to transcription factors TFIIS, elongin A, CRSP70"/>
    <property type="match status" value="1"/>
</dbReference>
<sequence>MEKELSELFESVKRAADAAENSPGEEDRCIDALKQLKKFPVNYEVLVSTKVGKHLRQLTKHRSDRIKTLATDVVGIWKGIIVKETSTAKKNGVTDLTETNNTKNLHRTNSIKAEQSSSAKKLQIEKTTTTTSTYNAHSSTSTIKTETKVKVEKSNVAAAPPKLTSLVYCKDEPRDRIRELLAEALCKVPGEVEHDSSLGDRVGRCDPYRVAVMVETAMFDKWGSSKGAQKHRYRSIMFNIKDNNNPDFRRKVLVGEFEPRAVPDLTPEQMASDERRVENEKLKQKALFNSERAAAPKASTNEFTCGRCKKKETTYYQMQTRSADEPMTTFVTCVNCGNHWKFC</sequence>
<reference evidence="13" key="1">
    <citation type="submission" date="2019-12" db="EMBL/GenBank/DDBJ databases">
        <authorList>
            <person name="Scholes J."/>
        </authorList>
    </citation>
    <scope>NUCLEOTIDE SEQUENCE</scope>
</reference>
<organism evidence="13 14">
    <name type="scientific">Striga hermonthica</name>
    <name type="common">Purple witchweed</name>
    <name type="synonym">Buchnera hermonthica</name>
    <dbReference type="NCBI Taxonomy" id="68872"/>
    <lineage>
        <taxon>Eukaryota</taxon>
        <taxon>Viridiplantae</taxon>
        <taxon>Streptophyta</taxon>
        <taxon>Embryophyta</taxon>
        <taxon>Tracheophyta</taxon>
        <taxon>Spermatophyta</taxon>
        <taxon>Magnoliopsida</taxon>
        <taxon>eudicotyledons</taxon>
        <taxon>Gunneridae</taxon>
        <taxon>Pentapetalae</taxon>
        <taxon>asterids</taxon>
        <taxon>lamiids</taxon>
        <taxon>Lamiales</taxon>
        <taxon>Orobanchaceae</taxon>
        <taxon>Buchnereae</taxon>
        <taxon>Striga</taxon>
    </lineage>
</organism>
<dbReference type="PROSITE" id="PS51319">
    <property type="entry name" value="TFIIS_N"/>
    <property type="match status" value="1"/>
</dbReference>
<dbReference type="SUPFAM" id="SSF46942">
    <property type="entry name" value="Elongation factor TFIIS domain 2"/>
    <property type="match status" value="1"/>
</dbReference>
<dbReference type="CDD" id="cd13749">
    <property type="entry name" value="Zn-ribbon_TFIIS"/>
    <property type="match status" value="1"/>
</dbReference>
<dbReference type="PANTHER" id="PTHR11477">
    <property type="entry name" value="TRANSCRIPTION FACTOR S-II ZINC FINGER DOMAIN-CONTAINING PROTEIN"/>
    <property type="match status" value="1"/>
</dbReference>
<dbReference type="PROSITE" id="PS51133">
    <property type="entry name" value="ZF_TFIIS_2"/>
    <property type="match status" value="1"/>
</dbReference>
<keyword evidence="3 6" id="KW-0863">Zinc-finger</keyword>
<keyword evidence="4 8" id="KW-0862">Zinc</keyword>
<keyword evidence="5 7" id="KW-0539">Nucleus</keyword>
<dbReference type="Pfam" id="PF08711">
    <property type="entry name" value="Med26"/>
    <property type="match status" value="1"/>
</dbReference>
<dbReference type="InterPro" id="IPR003617">
    <property type="entry name" value="TFIIS/CRSP70_N_sub"/>
</dbReference>
<dbReference type="SMART" id="SM00440">
    <property type="entry name" value="ZnF_C2C2"/>
    <property type="match status" value="1"/>
</dbReference>
<dbReference type="NCBIfam" id="TIGR01385">
    <property type="entry name" value="TFSII"/>
    <property type="match status" value="1"/>
</dbReference>
<dbReference type="Pfam" id="PF01096">
    <property type="entry name" value="Zn_ribbon_TFIIS"/>
    <property type="match status" value="1"/>
</dbReference>
<dbReference type="GO" id="GO:0003746">
    <property type="term" value="F:translation elongation factor activity"/>
    <property type="evidence" value="ECO:0007669"/>
    <property type="project" value="UniProtKB-KW"/>
</dbReference>
<dbReference type="InterPro" id="IPR035100">
    <property type="entry name" value="TF_IIS-typ"/>
</dbReference>
<evidence type="ECO:0000256" key="9">
    <source>
        <dbReference type="SAM" id="MobiDB-lite"/>
    </source>
</evidence>
<dbReference type="PANTHER" id="PTHR11477:SF0">
    <property type="entry name" value="IP08861P-RELATED"/>
    <property type="match status" value="1"/>
</dbReference>
<dbReference type="FunFam" id="2.20.25.10:FF:000001">
    <property type="entry name" value="Probable Transcription elongation factor S-II"/>
    <property type="match status" value="1"/>
</dbReference>
<keyword evidence="13" id="KW-0251">Elongation factor</keyword>
<dbReference type="InterPro" id="IPR003618">
    <property type="entry name" value="TFIIS_cen_dom"/>
</dbReference>
<evidence type="ECO:0000256" key="8">
    <source>
        <dbReference type="RuleBase" id="RU368078"/>
    </source>
</evidence>
<proteinExistence type="inferred from homology"/>
<feature type="domain" description="TFIIS N-terminal" evidence="11">
    <location>
        <begin position="10"/>
        <end position="84"/>
    </location>
</feature>
<dbReference type="InterPro" id="IPR017923">
    <property type="entry name" value="TFIIS_N"/>
</dbReference>
<evidence type="ECO:0000256" key="2">
    <source>
        <dbReference type="ARBA" id="ARBA00022723"/>
    </source>
</evidence>
<dbReference type="GO" id="GO:0008270">
    <property type="term" value="F:zinc ion binding"/>
    <property type="evidence" value="ECO:0007669"/>
    <property type="project" value="UniProtKB-UniRule"/>
</dbReference>
<evidence type="ECO:0000256" key="1">
    <source>
        <dbReference type="ARBA" id="ARBA00004123"/>
    </source>
</evidence>